<dbReference type="InterPro" id="IPR036170">
    <property type="entry name" value="YezG-like_sf"/>
</dbReference>
<dbReference type="EMBL" id="VMSD01000002">
    <property type="protein sequence ID" value="KAF0848280.1"/>
    <property type="molecule type" value="Genomic_DNA"/>
</dbReference>
<gene>
    <name evidence="1" type="ORF">FNL39_102428</name>
</gene>
<evidence type="ECO:0000313" key="1">
    <source>
        <dbReference type="EMBL" id="KAF0848280.1"/>
    </source>
</evidence>
<reference evidence="1 2" key="1">
    <citation type="submission" date="2019-07" db="EMBL/GenBank/DDBJ databases">
        <title>Genomic Encyclopedia of Type Strains, Phase IV (KMG-IV): sequencing the most valuable type-strain genomes for metagenomic binning, comparative biology and taxonomic classification.</title>
        <authorList>
            <person name="Goeker M."/>
        </authorList>
    </citation>
    <scope>NUCLEOTIDE SEQUENCE [LARGE SCALE GENOMIC DNA]</scope>
    <source>
        <strain evidence="1 2">DSM 44831</strain>
    </source>
</reference>
<organism evidence="1 2">
    <name type="scientific">Nocardia caishijiensis</name>
    <dbReference type="NCBI Taxonomy" id="184756"/>
    <lineage>
        <taxon>Bacteria</taxon>
        <taxon>Bacillati</taxon>
        <taxon>Actinomycetota</taxon>
        <taxon>Actinomycetes</taxon>
        <taxon>Mycobacteriales</taxon>
        <taxon>Nocardiaceae</taxon>
        <taxon>Nocardia</taxon>
    </lineage>
</organism>
<name>A0ABQ6YR66_9NOCA</name>
<dbReference type="SUPFAM" id="SSF160424">
    <property type="entry name" value="BH3703-like"/>
    <property type="match status" value="1"/>
</dbReference>
<dbReference type="Proteomes" id="UP000798951">
    <property type="component" value="Unassembled WGS sequence"/>
</dbReference>
<dbReference type="RefSeq" id="WP_157101953.1">
    <property type="nucleotide sequence ID" value="NZ_VMSD01000002.1"/>
</dbReference>
<proteinExistence type="predicted"/>
<keyword evidence="2" id="KW-1185">Reference proteome</keyword>
<sequence>MTGMSNPKVQVARDETGRAIEGLGSSDIKFTMSADGIENAPRGNTASEGAPVEVSVSPDRFADEVAQETQRVLAPRADAWRDAVIGALARFGPRGWVRCEAVIALAVGSGVARVDWYDRQGESLRSDLPEDVLDLVREQRVRESEHVRGPWWRLIVRATAEGGSEFEYDYGEEPFPDDQLLLPQAYLADLQAFPRARVPVWLAAYVRQEQSQRRSARQAAARARATGVAAARAADGLPELAVMWARWAALSAAFVAGGLEWGPRVFPSMGIFEGDRRSGSTLYLLPGDRAVLSGGVWNAPDLEAAYNGTGVLPDYYAGAPEWVANQVLNPRAANGLLSFCFWWDRGRWYRGESAEVEQLTMAMPGIRTAEAVVDAVCAGAASGFGAVRRPAAAVLVSAAEGGAVTRDLLTEAFGSRADIDGAWYQLSLAGLVDASGRRGAREVNDSLCGDRNIDGEM</sequence>
<protein>
    <submittedName>
        <fullName evidence="1">Uncharacterized protein</fullName>
    </submittedName>
</protein>
<evidence type="ECO:0000313" key="2">
    <source>
        <dbReference type="Proteomes" id="UP000798951"/>
    </source>
</evidence>
<comment type="caution">
    <text evidence="1">The sequence shown here is derived from an EMBL/GenBank/DDBJ whole genome shotgun (WGS) entry which is preliminary data.</text>
</comment>
<accession>A0ABQ6YR66</accession>